<comment type="caution">
    <text evidence="2">The sequence shown here is derived from an EMBL/GenBank/DDBJ whole genome shotgun (WGS) entry which is preliminary data.</text>
</comment>
<evidence type="ECO:0000313" key="2">
    <source>
        <dbReference type="EMBL" id="NHO53687.1"/>
    </source>
</evidence>
<dbReference type="Pfam" id="PF05494">
    <property type="entry name" value="MlaC"/>
    <property type="match status" value="1"/>
</dbReference>
<dbReference type="AlphaFoldDB" id="A0A967BC63"/>
<dbReference type="InterPro" id="IPR006311">
    <property type="entry name" value="TAT_signal"/>
</dbReference>
<dbReference type="PANTHER" id="PTHR36573:SF1">
    <property type="entry name" value="INTERMEMBRANE PHOSPHOLIPID TRANSPORT SYSTEM BINDING PROTEIN MLAC"/>
    <property type="match status" value="1"/>
</dbReference>
<dbReference type="EMBL" id="WOTH01000010">
    <property type="protein sequence ID" value="NHO53687.1"/>
    <property type="molecule type" value="Genomic_DNA"/>
</dbReference>
<protein>
    <submittedName>
        <fullName evidence="2">ABC transporter substrate-binding protein</fullName>
    </submittedName>
</protein>
<feature type="signal peptide" evidence="1">
    <location>
        <begin position="1"/>
        <end position="30"/>
    </location>
</feature>
<evidence type="ECO:0000313" key="3">
    <source>
        <dbReference type="Proteomes" id="UP000597459"/>
    </source>
</evidence>
<organism evidence="2 3">
    <name type="scientific">Acetobacter estunensis</name>
    <dbReference type="NCBI Taxonomy" id="104097"/>
    <lineage>
        <taxon>Bacteria</taxon>
        <taxon>Pseudomonadati</taxon>
        <taxon>Pseudomonadota</taxon>
        <taxon>Alphaproteobacteria</taxon>
        <taxon>Acetobacterales</taxon>
        <taxon>Acetobacteraceae</taxon>
        <taxon>Acetobacter</taxon>
    </lineage>
</organism>
<dbReference type="Proteomes" id="UP000597459">
    <property type="component" value="Unassembled WGS sequence"/>
</dbReference>
<dbReference type="PROSITE" id="PS51318">
    <property type="entry name" value="TAT"/>
    <property type="match status" value="1"/>
</dbReference>
<gene>
    <name evidence="2" type="ORF">GOB87_06875</name>
</gene>
<proteinExistence type="predicted"/>
<evidence type="ECO:0000256" key="1">
    <source>
        <dbReference type="SAM" id="SignalP"/>
    </source>
</evidence>
<feature type="chain" id="PRO_5037891327" evidence="1">
    <location>
        <begin position="31"/>
        <end position="209"/>
    </location>
</feature>
<sequence length="209" mass="22573">MTIRASRRSFVLGTAAAAALLPVAAFPALAAQPAAEFVRSLGNRLVAIVNSNLSPDEKKAHVLPILQSDVDVDAIGRYCLGRYWRMATPEQQTEYLSLFHQVLVNAITDKLGDYRGVSFTIGTTTPQGEDQAVAAVLHRPQQPDAAMQWIVSTQSGSPKIVDVIGEGASLRLTQRQDYSAYIQRNGGQVATLLAALKRQLAHHQTPSAN</sequence>
<dbReference type="RefSeq" id="WP_166314196.1">
    <property type="nucleotide sequence ID" value="NZ_JAHRDV010000005.1"/>
</dbReference>
<dbReference type="PANTHER" id="PTHR36573">
    <property type="entry name" value="INTERMEMBRANE PHOSPHOLIPID TRANSPORT SYSTEM BINDING PROTEIN MLAC"/>
    <property type="match status" value="1"/>
</dbReference>
<accession>A0A967BC63</accession>
<reference evidence="2" key="1">
    <citation type="submission" date="2019-11" db="EMBL/GenBank/DDBJ databases">
        <title>Description of new Acetobacter species.</title>
        <authorList>
            <person name="Cleenwerck I."/>
            <person name="Sombolestani A.S."/>
        </authorList>
    </citation>
    <scope>NUCLEOTIDE SEQUENCE</scope>
    <source>
        <strain evidence="2">LMG 1626</strain>
    </source>
</reference>
<name>A0A967BC63_9PROT</name>
<keyword evidence="1" id="KW-0732">Signal</keyword>
<dbReference type="Gene3D" id="3.10.450.710">
    <property type="entry name" value="Tgt2/MlaC"/>
    <property type="match status" value="1"/>
</dbReference>
<dbReference type="InterPro" id="IPR042245">
    <property type="entry name" value="Tgt2/MlaC_sf"/>
</dbReference>
<dbReference type="InterPro" id="IPR008869">
    <property type="entry name" value="MlaC/ttg2D"/>
</dbReference>
<keyword evidence="3" id="KW-1185">Reference proteome</keyword>